<proteinExistence type="predicted"/>
<keyword evidence="3" id="KW-1185">Reference proteome</keyword>
<feature type="transmembrane region" description="Helical" evidence="1">
    <location>
        <begin position="490"/>
        <end position="513"/>
    </location>
</feature>
<sequence>MTTSTSSPETATAMERLEAAAVDGRTENIRYRQQQLQTLHQTLTAEASAICSALSQDGRSLSAEAETEFYLGMEAVRHFYDALDFDRELENEYRVANGKDNPGRRVGVGMVVIRPTDHSRFYSIVTPLAAAISAGNCVVLELQESLSQVDSVLRSSLTKAMDINTFYSNTENMISDKSFLDAALLVDQTGSVSPPSTASPIQQQLVSSTTARVVAVVDRTADIEAAAQAITRARFIFGGTSPYAPDLVLVNEFVKARFFEACSRHATMAFASERESAATKKVVGDQSEATRRAVVEAETKSQVTSFGSSEFKLVDILDKNSPIMTMKITGRYLPIATCSGLVDAAFTPQGSETPLLAGYFFADPRAAKYLAQHVACAVSFINRIPIQLLVGPAAPITTATHTPDHLHHRYTRDMFSLPRPQFVEPPAAGSPSRAADDLLHLNGGASWSEAPNGKIVTTKNIRALAVRPLAPSGLPAKNRNTGIGFFDSGFFIGAGIGLSVVLPALGWGSYALARKGFEYAIRLKNH</sequence>
<name>A0AAE0MDS2_9PEZI</name>
<dbReference type="InterPro" id="IPR016162">
    <property type="entry name" value="Ald_DH_N"/>
</dbReference>
<dbReference type="Proteomes" id="UP001286456">
    <property type="component" value="Unassembled WGS sequence"/>
</dbReference>
<keyword evidence="1" id="KW-0812">Transmembrane</keyword>
<dbReference type="InterPro" id="IPR016161">
    <property type="entry name" value="Ald_DH/histidinol_DH"/>
</dbReference>
<protein>
    <submittedName>
        <fullName evidence="2">Aldehyde/histidinol dehydrogenase</fullName>
    </submittedName>
</protein>
<dbReference type="Gene3D" id="3.40.309.10">
    <property type="entry name" value="Aldehyde Dehydrogenase, Chain A, domain 2"/>
    <property type="match status" value="1"/>
</dbReference>
<gene>
    <name evidence="2" type="ORF">B0T19DRAFT_475680</name>
</gene>
<evidence type="ECO:0000313" key="3">
    <source>
        <dbReference type="Proteomes" id="UP001286456"/>
    </source>
</evidence>
<keyword evidence="1" id="KW-0472">Membrane</keyword>
<evidence type="ECO:0000256" key="1">
    <source>
        <dbReference type="SAM" id="Phobius"/>
    </source>
</evidence>
<dbReference type="PANTHER" id="PTHR43111:SF1">
    <property type="entry name" value="ALDEHYDE DEHYDROGENASE B-RELATED"/>
    <property type="match status" value="1"/>
</dbReference>
<dbReference type="EMBL" id="JAUEPO010000003">
    <property type="protein sequence ID" value="KAK3327993.1"/>
    <property type="molecule type" value="Genomic_DNA"/>
</dbReference>
<dbReference type="Gene3D" id="3.40.605.10">
    <property type="entry name" value="Aldehyde Dehydrogenase, Chain A, domain 1"/>
    <property type="match status" value="1"/>
</dbReference>
<dbReference type="SUPFAM" id="SSF53720">
    <property type="entry name" value="ALDH-like"/>
    <property type="match status" value="1"/>
</dbReference>
<dbReference type="AlphaFoldDB" id="A0AAE0MDS2"/>
<dbReference type="GO" id="GO:0016620">
    <property type="term" value="F:oxidoreductase activity, acting on the aldehyde or oxo group of donors, NAD or NADP as acceptor"/>
    <property type="evidence" value="ECO:0007669"/>
    <property type="project" value="InterPro"/>
</dbReference>
<dbReference type="PANTHER" id="PTHR43111">
    <property type="entry name" value="ALDEHYDE DEHYDROGENASE B-RELATED"/>
    <property type="match status" value="1"/>
</dbReference>
<organism evidence="2 3">
    <name type="scientific">Cercophora scortea</name>
    <dbReference type="NCBI Taxonomy" id="314031"/>
    <lineage>
        <taxon>Eukaryota</taxon>
        <taxon>Fungi</taxon>
        <taxon>Dikarya</taxon>
        <taxon>Ascomycota</taxon>
        <taxon>Pezizomycotina</taxon>
        <taxon>Sordariomycetes</taxon>
        <taxon>Sordariomycetidae</taxon>
        <taxon>Sordariales</taxon>
        <taxon>Lasiosphaeriaceae</taxon>
        <taxon>Cercophora</taxon>
    </lineage>
</organism>
<reference evidence="2" key="1">
    <citation type="journal article" date="2023" name="Mol. Phylogenet. Evol.">
        <title>Genome-scale phylogeny and comparative genomics of the fungal order Sordariales.</title>
        <authorList>
            <person name="Hensen N."/>
            <person name="Bonometti L."/>
            <person name="Westerberg I."/>
            <person name="Brannstrom I.O."/>
            <person name="Guillou S."/>
            <person name="Cros-Aarteil S."/>
            <person name="Calhoun S."/>
            <person name="Haridas S."/>
            <person name="Kuo A."/>
            <person name="Mondo S."/>
            <person name="Pangilinan J."/>
            <person name="Riley R."/>
            <person name="LaButti K."/>
            <person name="Andreopoulos B."/>
            <person name="Lipzen A."/>
            <person name="Chen C."/>
            <person name="Yan M."/>
            <person name="Daum C."/>
            <person name="Ng V."/>
            <person name="Clum A."/>
            <person name="Steindorff A."/>
            <person name="Ohm R.A."/>
            <person name="Martin F."/>
            <person name="Silar P."/>
            <person name="Natvig D.O."/>
            <person name="Lalanne C."/>
            <person name="Gautier V."/>
            <person name="Ament-Velasquez S.L."/>
            <person name="Kruys A."/>
            <person name="Hutchinson M.I."/>
            <person name="Powell A.J."/>
            <person name="Barry K."/>
            <person name="Miller A.N."/>
            <person name="Grigoriev I.V."/>
            <person name="Debuchy R."/>
            <person name="Gladieux P."/>
            <person name="Hiltunen Thoren M."/>
            <person name="Johannesson H."/>
        </authorList>
    </citation>
    <scope>NUCLEOTIDE SEQUENCE</scope>
    <source>
        <strain evidence="2">SMH4131-1</strain>
    </source>
</reference>
<reference evidence="2" key="2">
    <citation type="submission" date="2023-06" db="EMBL/GenBank/DDBJ databases">
        <authorList>
            <consortium name="Lawrence Berkeley National Laboratory"/>
            <person name="Haridas S."/>
            <person name="Hensen N."/>
            <person name="Bonometti L."/>
            <person name="Westerberg I."/>
            <person name="Brannstrom I.O."/>
            <person name="Guillou S."/>
            <person name="Cros-Aarteil S."/>
            <person name="Calhoun S."/>
            <person name="Kuo A."/>
            <person name="Mondo S."/>
            <person name="Pangilinan J."/>
            <person name="Riley R."/>
            <person name="Labutti K."/>
            <person name="Andreopoulos B."/>
            <person name="Lipzen A."/>
            <person name="Chen C."/>
            <person name="Yanf M."/>
            <person name="Daum C."/>
            <person name="Ng V."/>
            <person name="Clum A."/>
            <person name="Steindorff A."/>
            <person name="Ohm R."/>
            <person name="Martin F."/>
            <person name="Silar P."/>
            <person name="Natvig D."/>
            <person name="Lalanne C."/>
            <person name="Gautier V."/>
            <person name="Ament-Velasquez S.L."/>
            <person name="Kruys A."/>
            <person name="Hutchinson M.I."/>
            <person name="Powell A.J."/>
            <person name="Barry K."/>
            <person name="Miller A.N."/>
            <person name="Grigoriev I.V."/>
            <person name="Debuchy R."/>
            <person name="Gladieux P."/>
            <person name="Thoren M.H."/>
            <person name="Johannesson H."/>
        </authorList>
    </citation>
    <scope>NUCLEOTIDE SEQUENCE</scope>
    <source>
        <strain evidence="2">SMH4131-1</strain>
    </source>
</reference>
<dbReference type="InterPro" id="IPR016163">
    <property type="entry name" value="Ald_DH_C"/>
</dbReference>
<comment type="caution">
    <text evidence="2">The sequence shown here is derived from an EMBL/GenBank/DDBJ whole genome shotgun (WGS) entry which is preliminary data.</text>
</comment>
<accession>A0AAE0MDS2</accession>
<evidence type="ECO:0000313" key="2">
    <source>
        <dbReference type="EMBL" id="KAK3327993.1"/>
    </source>
</evidence>
<keyword evidence="1" id="KW-1133">Transmembrane helix</keyword>